<gene>
    <name evidence="1" type="ORF">L1987_48241</name>
</gene>
<reference evidence="1 2" key="2">
    <citation type="journal article" date="2022" name="Mol. Ecol. Resour.">
        <title>The genomes of chicory, endive, great burdock and yacon provide insights into Asteraceae paleo-polyploidization history and plant inulin production.</title>
        <authorList>
            <person name="Fan W."/>
            <person name="Wang S."/>
            <person name="Wang H."/>
            <person name="Wang A."/>
            <person name="Jiang F."/>
            <person name="Liu H."/>
            <person name="Zhao H."/>
            <person name="Xu D."/>
            <person name="Zhang Y."/>
        </authorList>
    </citation>
    <scope>NUCLEOTIDE SEQUENCE [LARGE SCALE GENOMIC DNA]</scope>
    <source>
        <strain evidence="2">cv. Yunnan</strain>
        <tissue evidence="1">Leaves</tissue>
    </source>
</reference>
<dbReference type="EMBL" id="CM042033">
    <property type="protein sequence ID" value="KAI3773711.1"/>
    <property type="molecule type" value="Genomic_DNA"/>
</dbReference>
<keyword evidence="2" id="KW-1185">Reference proteome</keyword>
<reference evidence="2" key="1">
    <citation type="journal article" date="2022" name="Mol. Ecol. Resour.">
        <title>The genomes of chicory, endive, great burdock and yacon provide insights into Asteraceae palaeo-polyploidization history and plant inulin production.</title>
        <authorList>
            <person name="Fan W."/>
            <person name="Wang S."/>
            <person name="Wang H."/>
            <person name="Wang A."/>
            <person name="Jiang F."/>
            <person name="Liu H."/>
            <person name="Zhao H."/>
            <person name="Xu D."/>
            <person name="Zhang Y."/>
        </authorList>
    </citation>
    <scope>NUCLEOTIDE SEQUENCE [LARGE SCALE GENOMIC DNA]</scope>
    <source>
        <strain evidence="2">cv. Yunnan</strain>
    </source>
</reference>
<protein>
    <submittedName>
        <fullName evidence="1">Uncharacterized protein</fullName>
    </submittedName>
</protein>
<name>A0ACB9FSJ2_9ASTR</name>
<comment type="caution">
    <text evidence="1">The sequence shown here is derived from an EMBL/GenBank/DDBJ whole genome shotgun (WGS) entry which is preliminary data.</text>
</comment>
<accession>A0ACB9FSJ2</accession>
<evidence type="ECO:0000313" key="1">
    <source>
        <dbReference type="EMBL" id="KAI3773711.1"/>
    </source>
</evidence>
<proteinExistence type="predicted"/>
<sequence length="149" mass="16951">MPRSSIDVWTGAAYHRILISKELAMADNFISLEMEETLVMNWKNLQRLDAASARIERSFSEILATLRGLVERSDVLNNNKSNQEGRFNQLNGRINESNQEGSDQDNQEITVNKSNQSNQEAETSQLNEMGGFEFTTYQSKQSNQDVKTN</sequence>
<dbReference type="Proteomes" id="UP001056120">
    <property type="component" value="Linkage Group LG16"/>
</dbReference>
<evidence type="ECO:0000313" key="2">
    <source>
        <dbReference type="Proteomes" id="UP001056120"/>
    </source>
</evidence>
<organism evidence="1 2">
    <name type="scientific">Smallanthus sonchifolius</name>
    <dbReference type="NCBI Taxonomy" id="185202"/>
    <lineage>
        <taxon>Eukaryota</taxon>
        <taxon>Viridiplantae</taxon>
        <taxon>Streptophyta</taxon>
        <taxon>Embryophyta</taxon>
        <taxon>Tracheophyta</taxon>
        <taxon>Spermatophyta</taxon>
        <taxon>Magnoliopsida</taxon>
        <taxon>eudicotyledons</taxon>
        <taxon>Gunneridae</taxon>
        <taxon>Pentapetalae</taxon>
        <taxon>asterids</taxon>
        <taxon>campanulids</taxon>
        <taxon>Asterales</taxon>
        <taxon>Asteraceae</taxon>
        <taxon>Asteroideae</taxon>
        <taxon>Heliantheae alliance</taxon>
        <taxon>Millerieae</taxon>
        <taxon>Smallanthus</taxon>
    </lineage>
</organism>